<dbReference type="CDD" id="cd00712">
    <property type="entry name" value="AsnB"/>
    <property type="match status" value="1"/>
</dbReference>
<keyword evidence="4 9" id="KW-0547">Nucleotide-binding</keyword>
<dbReference type="Gene3D" id="3.60.20.10">
    <property type="entry name" value="Glutamine Phosphoribosylpyrophosphate, subunit 1, domain 1"/>
    <property type="match status" value="1"/>
</dbReference>
<feature type="domain" description="Glutamine amidotransferase type-2" evidence="10">
    <location>
        <begin position="2"/>
        <end position="209"/>
    </location>
</feature>
<dbReference type="RefSeq" id="WP_087938297.1">
    <property type="nucleotide sequence ID" value="NZ_FNAC01000007.1"/>
</dbReference>
<accession>A0A1G6PTR6</accession>
<dbReference type="OrthoDB" id="9763290at2"/>
<dbReference type="STRING" id="686796.SAMN04488104_100750"/>
<keyword evidence="5 9" id="KW-0067">ATP-binding</keyword>
<name>A0A1G6PTR6_9BACT</name>
<dbReference type="CDD" id="cd01991">
    <property type="entry name" value="Asn_synthase_B_C"/>
    <property type="match status" value="1"/>
</dbReference>
<dbReference type="InterPro" id="IPR033738">
    <property type="entry name" value="AsnB_N"/>
</dbReference>
<dbReference type="AlphaFoldDB" id="A0A1G6PTR6"/>
<evidence type="ECO:0000256" key="3">
    <source>
        <dbReference type="ARBA" id="ARBA00012737"/>
    </source>
</evidence>
<feature type="binding site" evidence="9">
    <location>
        <position position="96"/>
    </location>
    <ligand>
        <name>L-glutamine</name>
        <dbReference type="ChEBI" id="CHEBI:58359"/>
    </ligand>
</feature>
<dbReference type="EMBL" id="FNAC01000007">
    <property type="protein sequence ID" value="SDC83612.1"/>
    <property type="molecule type" value="Genomic_DNA"/>
</dbReference>
<comment type="pathway">
    <text evidence="1">Amino-acid biosynthesis; L-asparagine biosynthesis; L-asparagine from L-aspartate (L-Gln route): step 1/1.</text>
</comment>
<proteinExistence type="inferred from homology"/>
<keyword evidence="12" id="KW-1185">Reference proteome</keyword>
<dbReference type="SUPFAM" id="SSF52402">
    <property type="entry name" value="Adenine nucleotide alpha hydrolases-like"/>
    <property type="match status" value="1"/>
</dbReference>
<gene>
    <name evidence="11" type="ORF">SAMN04488104_100750</name>
</gene>
<dbReference type="PANTHER" id="PTHR43284:SF1">
    <property type="entry name" value="ASPARAGINE SYNTHETASE"/>
    <property type="match status" value="1"/>
</dbReference>
<dbReference type="PANTHER" id="PTHR43284">
    <property type="entry name" value="ASPARAGINE SYNTHETASE (GLUTAMINE-HYDROLYZING)"/>
    <property type="match status" value="1"/>
</dbReference>
<dbReference type="SUPFAM" id="SSF56235">
    <property type="entry name" value="N-terminal nucleophile aminohydrolases (Ntn hydrolases)"/>
    <property type="match status" value="1"/>
</dbReference>
<reference evidence="12" key="1">
    <citation type="submission" date="2016-10" db="EMBL/GenBank/DDBJ databases">
        <authorList>
            <person name="Varghese N."/>
            <person name="Submissions S."/>
        </authorList>
    </citation>
    <scope>NUCLEOTIDE SEQUENCE [LARGE SCALE GENOMIC DNA]</scope>
    <source>
        <strain evidence="12">DSM 23095</strain>
    </source>
</reference>
<evidence type="ECO:0000313" key="11">
    <source>
        <dbReference type="EMBL" id="SDC83612.1"/>
    </source>
</evidence>
<dbReference type="GO" id="GO:0004066">
    <property type="term" value="F:asparagine synthase (glutamine-hydrolyzing) activity"/>
    <property type="evidence" value="ECO:0007669"/>
    <property type="project" value="UniProtKB-EC"/>
</dbReference>
<dbReference type="InterPro" id="IPR014729">
    <property type="entry name" value="Rossmann-like_a/b/a_fold"/>
</dbReference>
<dbReference type="GO" id="GO:0005829">
    <property type="term" value="C:cytosol"/>
    <property type="evidence" value="ECO:0007669"/>
    <property type="project" value="TreeGrafter"/>
</dbReference>
<keyword evidence="8" id="KW-0061">Asparagine biosynthesis</keyword>
<evidence type="ECO:0000256" key="5">
    <source>
        <dbReference type="ARBA" id="ARBA00022840"/>
    </source>
</evidence>
<dbReference type="InterPro" id="IPR017932">
    <property type="entry name" value="GATase_2_dom"/>
</dbReference>
<dbReference type="InterPro" id="IPR029055">
    <property type="entry name" value="Ntn_hydrolases_N"/>
</dbReference>
<dbReference type="PIRSF" id="PIRSF001589">
    <property type="entry name" value="Asn_synthetase_glu-h"/>
    <property type="match status" value="1"/>
</dbReference>
<keyword evidence="6 8" id="KW-0315">Glutamine amidotransferase</keyword>
<evidence type="ECO:0000256" key="4">
    <source>
        <dbReference type="ARBA" id="ARBA00022741"/>
    </source>
</evidence>
<organism evidence="11 12">
    <name type="scientific">Algoriphagus faecimaris</name>
    <dbReference type="NCBI Taxonomy" id="686796"/>
    <lineage>
        <taxon>Bacteria</taxon>
        <taxon>Pseudomonadati</taxon>
        <taxon>Bacteroidota</taxon>
        <taxon>Cytophagia</taxon>
        <taxon>Cytophagales</taxon>
        <taxon>Cyclobacteriaceae</taxon>
        <taxon>Algoriphagus</taxon>
    </lineage>
</organism>
<sequence length="568" mass="65996">MCGINGIVGKFANKTDILQMCMLTKHRGPDFTNTYYEPAKIALGHNRLAILDLKPESNQPFQSPDGRYTLVFNGEIYNYIELKSSLKDYPFSTQSDTEVLLAAFIKWGKECLNQLNGMFSFAIWDSKDEVLFAARDRFGVKPFYYSFFKDSLVFSSEISPFFKIGISRTPNESIWAGYFVNGEYQKGKQTFWKGIYRLGPGEMLTYSRKEFKVEKWYDFIQRTTEAKANLPKDLKSYFKELLLDSTSLRFRADVPVGFNLSGGLDSSMLLSLIQNQFPDNSSIEAFTFYTGDDRYDELPYVKQLVEDYSFPLNPVLITADEIPELTYQESFKQQEPFGGIPTLAYSKVFQAARSKGIKVLLDGQGADEVWAGYDYYFNAVSTNIQGVKKSPYRLNVLNSEFAAIYQKTELEEPFGERLLNLQYRDLFSTKLARALRFSDRVSMRHSTELREPFLDYRIVESAFCLDENLKVQDGKQKWLFREIAGEFLNKSIRLAPKRPLQTPQREWLSSDLKDWVSEEVKELENMPWFEKKELRKELQRFFEGDIDSSFHIWQWVNTSVILKNQETT</sequence>
<dbReference type="EC" id="6.3.5.4" evidence="3"/>
<evidence type="ECO:0000256" key="9">
    <source>
        <dbReference type="PIRSR" id="PIRSR001589-2"/>
    </source>
</evidence>
<dbReference type="InterPro" id="IPR001962">
    <property type="entry name" value="Asn_synthase"/>
</dbReference>
<evidence type="ECO:0000256" key="1">
    <source>
        <dbReference type="ARBA" id="ARBA00005187"/>
    </source>
</evidence>
<dbReference type="NCBIfam" id="TIGR01536">
    <property type="entry name" value="asn_synth_AEB"/>
    <property type="match status" value="1"/>
</dbReference>
<evidence type="ECO:0000256" key="6">
    <source>
        <dbReference type="ARBA" id="ARBA00022962"/>
    </source>
</evidence>
<dbReference type="PROSITE" id="PS51278">
    <property type="entry name" value="GATASE_TYPE_2"/>
    <property type="match status" value="1"/>
</dbReference>
<evidence type="ECO:0000259" key="10">
    <source>
        <dbReference type="PROSITE" id="PS51278"/>
    </source>
</evidence>
<dbReference type="Pfam" id="PF13522">
    <property type="entry name" value="GATase_6"/>
    <property type="match status" value="1"/>
</dbReference>
<protein>
    <recommendedName>
        <fullName evidence="3">asparagine synthase (glutamine-hydrolyzing)</fullName>
        <ecNumber evidence="3">6.3.5.4</ecNumber>
    </recommendedName>
</protein>
<dbReference type="Pfam" id="PF00733">
    <property type="entry name" value="Asn_synthase"/>
    <property type="match status" value="1"/>
</dbReference>
<dbReference type="InterPro" id="IPR006426">
    <property type="entry name" value="Asn_synth_AEB"/>
</dbReference>
<comment type="catalytic activity">
    <reaction evidence="7">
        <text>L-aspartate + L-glutamine + ATP + H2O = L-asparagine + L-glutamate + AMP + diphosphate + H(+)</text>
        <dbReference type="Rhea" id="RHEA:12228"/>
        <dbReference type="ChEBI" id="CHEBI:15377"/>
        <dbReference type="ChEBI" id="CHEBI:15378"/>
        <dbReference type="ChEBI" id="CHEBI:29985"/>
        <dbReference type="ChEBI" id="CHEBI:29991"/>
        <dbReference type="ChEBI" id="CHEBI:30616"/>
        <dbReference type="ChEBI" id="CHEBI:33019"/>
        <dbReference type="ChEBI" id="CHEBI:58048"/>
        <dbReference type="ChEBI" id="CHEBI:58359"/>
        <dbReference type="ChEBI" id="CHEBI:456215"/>
        <dbReference type="EC" id="6.3.5.4"/>
    </reaction>
</comment>
<comment type="similarity">
    <text evidence="2">Belongs to the asparagine synthetase family.</text>
</comment>
<dbReference type="GO" id="GO:0005524">
    <property type="term" value="F:ATP binding"/>
    <property type="evidence" value="ECO:0007669"/>
    <property type="project" value="UniProtKB-KW"/>
</dbReference>
<feature type="active site" description="For GATase activity" evidence="8">
    <location>
        <position position="2"/>
    </location>
</feature>
<dbReference type="GO" id="GO:0006529">
    <property type="term" value="P:asparagine biosynthetic process"/>
    <property type="evidence" value="ECO:0007669"/>
    <property type="project" value="UniProtKB-KW"/>
</dbReference>
<evidence type="ECO:0000256" key="2">
    <source>
        <dbReference type="ARBA" id="ARBA00005752"/>
    </source>
</evidence>
<evidence type="ECO:0000256" key="8">
    <source>
        <dbReference type="PIRSR" id="PIRSR001589-1"/>
    </source>
</evidence>
<evidence type="ECO:0000313" key="12">
    <source>
        <dbReference type="Proteomes" id="UP000199060"/>
    </source>
</evidence>
<dbReference type="Gene3D" id="3.40.50.620">
    <property type="entry name" value="HUPs"/>
    <property type="match status" value="1"/>
</dbReference>
<evidence type="ECO:0000256" key="7">
    <source>
        <dbReference type="ARBA" id="ARBA00048741"/>
    </source>
</evidence>
<dbReference type="InterPro" id="IPR051786">
    <property type="entry name" value="ASN_synthetase/amidase"/>
</dbReference>
<keyword evidence="8" id="KW-0028">Amino-acid biosynthesis</keyword>
<dbReference type="Proteomes" id="UP000199060">
    <property type="component" value="Unassembled WGS sequence"/>
</dbReference>